<organism evidence="1">
    <name type="scientific">Moorena producens (strain JHB)</name>
    <dbReference type="NCBI Taxonomy" id="1454205"/>
    <lineage>
        <taxon>Bacteria</taxon>
        <taxon>Bacillati</taxon>
        <taxon>Cyanobacteriota</taxon>
        <taxon>Cyanophyceae</taxon>
        <taxon>Coleofasciculales</taxon>
        <taxon>Coleofasciculaceae</taxon>
        <taxon>Moorena</taxon>
    </lineage>
</organism>
<reference evidence="1" key="2">
    <citation type="submission" date="2022-10" db="EMBL/GenBank/DDBJ databases">
        <authorList>
            <person name="Ngo T.-E."/>
        </authorList>
    </citation>
    <scope>NUCLEOTIDE SEQUENCE</scope>
    <source>
        <strain evidence="1">JHB</strain>
    </source>
</reference>
<name>A0A9Q9UVU3_MOOP1</name>
<sequence>MSYFVREVWVLWEVWDVWGQRRDREVWLKGVGFLHQGQTVSQLAF</sequence>
<protein>
    <submittedName>
        <fullName evidence="1">Uncharacterized protein</fullName>
    </submittedName>
</protein>
<dbReference type="AlphaFoldDB" id="A0A9Q9UVU3"/>
<evidence type="ECO:0000313" key="1">
    <source>
        <dbReference type="EMBL" id="WAN69166.1"/>
    </source>
</evidence>
<dbReference type="Proteomes" id="UP000176944">
    <property type="component" value="Chromosome"/>
</dbReference>
<gene>
    <name evidence="1" type="ORF">BJP36_43185</name>
</gene>
<proteinExistence type="predicted"/>
<dbReference type="EMBL" id="CP017708">
    <property type="protein sequence ID" value="WAN69166.1"/>
    <property type="molecule type" value="Genomic_DNA"/>
</dbReference>
<accession>A0A9Q9UVU3</accession>
<reference evidence="1" key="1">
    <citation type="journal article" date="2017" name="Proc. Natl. Acad. Sci. U.S.A.">
        <title>Comparative genomics uncovers the prolific and distinctive metabolic potential of the cyanobacterial genus Moorea.</title>
        <authorList>
            <person name="Leao T."/>
            <person name="Castelao G."/>
            <person name="Korobeynikov A."/>
            <person name="Monroe E.A."/>
            <person name="Podell S."/>
            <person name="Glukhov E."/>
            <person name="Allen E.E."/>
            <person name="Gerwick W.H."/>
            <person name="Gerwick L."/>
        </authorList>
    </citation>
    <scope>NUCLEOTIDE SEQUENCE</scope>
    <source>
        <strain evidence="1">JHB</strain>
    </source>
</reference>